<sequence>MLSKLFEKRQIFTILLIICLSEVVEKGLYDWGKLEYDSVLEIVLIFSNNKNGRLIGQTLKGPTLKCRWELLSLPEIRMGCALQNRQGVKAESWTLLQTRASVYAKFPSFRMENSQRNLLRQDSITGNQSEGGVNMPAATPRPIRTFSRNVAVNDRLRFQTAITIYFLWSCRSSFEMPLGAIIASPRLEWDVHFEIARGESGKLDVVADSVYANFLHSEWKTSREVCYAETHYRQPV</sequence>
<proteinExistence type="predicted"/>
<evidence type="ECO:0000256" key="1">
    <source>
        <dbReference type="SAM" id="SignalP"/>
    </source>
</evidence>
<reference evidence="2 3" key="1">
    <citation type="submission" date="2021-06" db="EMBL/GenBank/DDBJ databases">
        <title>Caerostris extrusa draft genome.</title>
        <authorList>
            <person name="Kono N."/>
            <person name="Arakawa K."/>
        </authorList>
    </citation>
    <scope>NUCLEOTIDE SEQUENCE [LARGE SCALE GENOMIC DNA]</scope>
</reference>
<dbReference type="EMBL" id="BPLR01005549">
    <property type="protein sequence ID" value="GIY03161.1"/>
    <property type="molecule type" value="Genomic_DNA"/>
</dbReference>
<comment type="caution">
    <text evidence="2">The sequence shown here is derived from an EMBL/GenBank/DDBJ whole genome shotgun (WGS) entry which is preliminary data.</text>
</comment>
<dbReference type="AlphaFoldDB" id="A0AAV4Q4X8"/>
<keyword evidence="1" id="KW-0732">Signal</keyword>
<keyword evidence="3" id="KW-1185">Reference proteome</keyword>
<evidence type="ECO:0000313" key="2">
    <source>
        <dbReference type="EMBL" id="GIY03161.1"/>
    </source>
</evidence>
<feature type="chain" id="PRO_5043450317" evidence="1">
    <location>
        <begin position="27"/>
        <end position="236"/>
    </location>
</feature>
<gene>
    <name evidence="2" type="ORF">CEXT_754031</name>
</gene>
<dbReference type="Proteomes" id="UP001054945">
    <property type="component" value="Unassembled WGS sequence"/>
</dbReference>
<name>A0AAV4Q4X8_CAEEX</name>
<feature type="signal peptide" evidence="1">
    <location>
        <begin position="1"/>
        <end position="26"/>
    </location>
</feature>
<accession>A0AAV4Q4X8</accession>
<organism evidence="2 3">
    <name type="scientific">Caerostris extrusa</name>
    <name type="common">Bark spider</name>
    <name type="synonym">Caerostris bankana</name>
    <dbReference type="NCBI Taxonomy" id="172846"/>
    <lineage>
        <taxon>Eukaryota</taxon>
        <taxon>Metazoa</taxon>
        <taxon>Ecdysozoa</taxon>
        <taxon>Arthropoda</taxon>
        <taxon>Chelicerata</taxon>
        <taxon>Arachnida</taxon>
        <taxon>Araneae</taxon>
        <taxon>Araneomorphae</taxon>
        <taxon>Entelegynae</taxon>
        <taxon>Araneoidea</taxon>
        <taxon>Araneidae</taxon>
        <taxon>Caerostris</taxon>
    </lineage>
</organism>
<protein>
    <submittedName>
        <fullName evidence="2">Uncharacterized protein</fullName>
    </submittedName>
</protein>
<evidence type="ECO:0000313" key="3">
    <source>
        <dbReference type="Proteomes" id="UP001054945"/>
    </source>
</evidence>